<dbReference type="EMBL" id="NCVA01000041">
    <property type="protein sequence ID" value="ORO80626.1"/>
    <property type="molecule type" value="Genomic_DNA"/>
</dbReference>
<organism evidence="2 3">
    <name type="scientific">Streptococcus oralis subsp. dentisani</name>
    <dbReference type="NCBI Taxonomy" id="1458253"/>
    <lineage>
        <taxon>Bacteria</taxon>
        <taxon>Bacillati</taxon>
        <taxon>Bacillota</taxon>
        <taxon>Bacilli</taxon>
        <taxon>Lactobacillales</taxon>
        <taxon>Streptococcaceae</taxon>
        <taxon>Streptococcus</taxon>
    </lineage>
</organism>
<reference evidence="2 3" key="1">
    <citation type="journal article" date="2016" name="Eur. J. Clin. Microbiol. Infect. Dis.">
        <title>Whole genome sequencing as a tool for phylogenetic analysis of clinical strains of Mitis group streptococci.</title>
        <authorList>
            <person name="Rasmussen L.H."/>
            <person name="Dargis R."/>
            <person name="Hojholt K."/>
            <person name="Christensen J.J."/>
            <person name="Skovgaard O."/>
            <person name="Justesen U.S."/>
            <person name="Rosenvinge F.S."/>
            <person name="Moser C."/>
            <person name="Lukjancenko O."/>
            <person name="Rasmussen S."/>
            <person name="Nielsen X.C."/>
        </authorList>
    </citation>
    <scope>NUCLEOTIDE SEQUENCE [LARGE SCALE GENOMIC DNA]</scope>
    <source>
        <strain evidence="2 3">RH_13585_10</strain>
    </source>
</reference>
<keyword evidence="1" id="KW-1133">Transmembrane helix</keyword>
<feature type="transmembrane region" description="Helical" evidence="1">
    <location>
        <begin position="54"/>
        <end position="81"/>
    </location>
</feature>
<evidence type="ECO:0000313" key="3">
    <source>
        <dbReference type="Proteomes" id="UP000193064"/>
    </source>
</evidence>
<name>A0A1X1J5K8_STROR</name>
<sequence>MNPIFIIIIYTICIVPYHSVLKELTKFWPEIKETFVFFIKSYKNSKNFKKCLNLILIIFISILVLFISPIFILYLICYHTLKTNLNNMHANVYKYFVIPYVFTWFLVSNFIKDNDYGISLSIITEYFNRLSKLFTENSAIQFFYTLLVIGAISLFLKLYPKLFLSKNNTSDKNFWDLITLLFNSGMLTIIFLTFLGIFFSLTDDVTTDLTQKFNISFFDVYSTLSLYYASCILLVKIVFNLSIKPFIESRKQNDDLLQSH</sequence>
<accession>A0A1X1J5K8</accession>
<keyword evidence="1" id="KW-0472">Membrane</keyword>
<feature type="transmembrane region" description="Helical" evidence="1">
    <location>
        <begin position="93"/>
        <end position="111"/>
    </location>
</feature>
<feature type="transmembrane region" description="Helical" evidence="1">
    <location>
        <begin position="139"/>
        <end position="159"/>
    </location>
</feature>
<feature type="transmembrane region" description="Helical" evidence="1">
    <location>
        <begin position="180"/>
        <end position="201"/>
    </location>
</feature>
<gene>
    <name evidence="2" type="ORF">B7705_06900</name>
</gene>
<evidence type="ECO:0000256" key="1">
    <source>
        <dbReference type="SAM" id="Phobius"/>
    </source>
</evidence>
<proteinExistence type="predicted"/>
<evidence type="ECO:0000313" key="2">
    <source>
        <dbReference type="EMBL" id="ORO80626.1"/>
    </source>
</evidence>
<dbReference type="Proteomes" id="UP000193064">
    <property type="component" value="Unassembled WGS sequence"/>
</dbReference>
<dbReference type="AlphaFoldDB" id="A0A1X1J5K8"/>
<keyword evidence="1" id="KW-0812">Transmembrane</keyword>
<comment type="caution">
    <text evidence="2">The sequence shown here is derived from an EMBL/GenBank/DDBJ whole genome shotgun (WGS) entry which is preliminary data.</text>
</comment>
<protein>
    <submittedName>
        <fullName evidence="2">Uncharacterized protein</fullName>
    </submittedName>
</protein>
<feature type="transmembrane region" description="Helical" evidence="1">
    <location>
        <begin position="221"/>
        <end position="243"/>
    </location>
</feature>